<reference evidence="2" key="1">
    <citation type="submission" date="2020-06" db="EMBL/GenBank/DDBJ databases">
        <title>WGS assembly of Ceratodon purpureus strain R40.</title>
        <authorList>
            <person name="Carey S.B."/>
            <person name="Jenkins J."/>
            <person name="Shu S."/>
            <person name="Lovell J.T."/>
            <person name="Sreedasyam A."/>
            <person name="Maumus F."/>
            <person name="Tiley G.P."/>
            <person name="Fernandez-Pozo N."/>
            <person name="Barry K."/>
            <person name="Chen C."/>
            <person name="Wang M."/>
            <person name="Lipzen A."/>
            <person name="Daum C."/>
            <person name="Saski C.A."/>
            <person name="Payton A.C."/>
            <person name="Mcbreen J.C."/>
            <person name="Conrad R.E."/>
            <person name="Kollar L.M."/>
            <person name="Olsson S."/>
            <person name="Huttunen S."/>
            <person name="Landis J.B."/>
            <person name="Wickett N.J."/>
            <person name="Johnson M.G."/>
            <person name="Rensing S.A."/>
            <person name="Grimwood J."/>
            <person name="Schmutz J."/>
            <person name="Mcdaniel S.F."/>
        </authorList>
    </citation>
    <scope>NUCLEOTIDE SEQUENCE</scope>
    <source>
        <strain evidence="2">R40</strain>
    </source>
</reference>
<evidence type="ECO:0000313" key="2">
    <source>
        <dbReference type="EMBL" id="KAG0565530.1"/>
    </source>
</evidence>
<proteinExistence type="predicted"/>
<dbReference type="Proteomes" id="UP000822688">
    <property type="component" value="Chromosome 8"/>
</dbReference>
<name>A0A8T0H2G8_CERPU</name>
<accession>A0A8T0H2G8</accession>
<organism evidence="2 3">
    <name type="scientific">Ceratodon purpureus</name>
    <name type="common">Fire moss</name>
    <name type="synonym">Dicranum purpureum</name>
    <dbReference type="NCBI Taxonomy" id="3225"/>
    <lineage>
        <taxon>Eukaryota</taxon>
        <taxon>Viridiplantae</taxon>
        <taxon>Streptophyta</taxon>
        <taxon>Embryophyta</taxon>
        <taxon>Bryophyta</taxon>
        <taxon>Bryophytina</taxon>
        <taxon>Bryopsida</taxon>
        <taxon>Dicranidae</taxon>
        <taxon>Pseudoditrichales</taxon>
        <taxon>Ditrichaceae</taxon>
        <taxon>Ceratodon</taxon>
    </lineage>
</organism>
<dbReference type="AlphaFoldDB" id="A0A8T0H2G8"/>
<keyword evidence="1" id="KW-0812">Transmembrane</keyword>
<keyword evidence="3" id="KW-1185">Reference proteome</keyword>
<feature type="transmembrane region" description="Helical" evidence="1">
    <location>
        <begin position="68"/>
        <end position="89"/>
    </location>
</feature>
<sequence>MEILVSEVLLFVSSLEGCIVMLAPLSNMTVYLGFDNDFSSCPYRDRTGFRIVCSESRFLSVLFCDMKYLFDLYVTIFSVHFSFCFLLIWHHNVAPTMNVRSMSPLDHMIKLCDCLENIMH</sequence>
<feature type="transmembrane region" description="Helical" evidence="1">
    <location>
        <begin position="7"/>
        <end position="25"/>
    </location>
</feature>
<keyword evidence="1" id="KW-1133">Transmembrane helix</keyword>
<gene>
    <name evidence="2" type="ORF">KC19_8G197700</name>
</gene>
<dbReference type="EMBL" id="CM026429">
    <property type="protein sequence ID" value="KAG0565530.1"/>
    <property type="molecule type" value="Genomic_DNA"/>
</dbReference>
<evidence type="ECO:0000313" key="3">
    <source>
        <dbReference type="Proteomes" id="UP000822688"/>
    </source>
</evidence>
<evidence type="ECO:0000256" key="1">
    <source>
        <dbReference type="SAM" id="Phobius"/>
    </source>
</evidence>
<comment type="caution">
    <text evidence="2">The sequence shown here is derived from an EMBL/GenBank/DDBJ whole genome shotgun (WGS) entry which is preliminary data.</text>
</comment>
<keyword evidence="1" id="KW-0472">Membrane</keyword>
<protein>
    <submittedName>
        <fullName evidence="2">Uncharacterized protein</fullName>
    </submittedName>
</protein>